<dbReference type="STRING" id="1851544.ODI_02471"/>
<accession>A0A1C3K7R6</accession>
<name>A0A1C3K7R6_9BURK</name>
<dbReference type="Proteomes" id="UP000078558">
    <property type="component" value="Chromosome I"/>
</dbReference>
<sequence>MFGMTLPAATKMAETRFDKAWDRMPRSERNEFTKEDQAAWVKAEAEKIMAEGGVRQVSPPFDAPAFANDWIELAKRTAGARRCRVMCRGDKRDKDGNVIFSKTTLRPVQGWVPYIGAM</sequence>
<evidence type="ECO:0000313" key="2">
    <source>
        <dbReference type="EMBL" id="SOE48060.1"/>
    </source>
</evidence>
<dbReference type="AlphaFoldDB" id="A0A1C3K7R6"/>
<dbReference type="EMBL" id="FLRC01000054">
    <property type="protein sequence ID" value="SBT27569.1"/>
    <property type="molecule type" value="Genomic_DNA"/>
</dbReference>
<evidence type="ECO:0000313" key="3">
    <source>
        <dbReference type="Proteomes" id="UP000078558"/>
    </source>
</evidence>
<dbReference type="EMBL" id="LT907988">
    <property type="protein sequence ID" value="SOE48060.1"/>
    <property type="molecule type" value="Genomic_DNA"/>
</dbReference>
<keyword evidence="3" id="KW-1185">Reference proteome</keyword>
<gene>
    <name evidence="1" type="ORF">ODI_02471</name>
    <name evidence="2" type="ORF">ODI_R1209</name>
</gene>
<reference evidence="2 3" key="2">
    <citation type="submission" date="2017-08" db="EMBL/GenBank/DDBJ databases">
        <authorList>
            <person name="de Groot N.N."/>
        </authorList>
    </citation>
    <scope>NUCLEOTIDE SEQUENCE [LARGE SCALE GENOMIC DNA]</scope>
    <source>
        <strain evidence="2">Orrdi1</strain>
    </source>
</reference>
<evidence type="ECO:0000313" key="1">
    <source>
        <dbReference type="EMBL" id="SBT27569.1"/>
    </source>
</evidence>
<reference evidence="1 3" key="1">
    <citation type="submission" date="2016-06" db="EMBL/GenBank/DDBJ databases">
        <authorList>
            <person name="Kjaerup R.B."/>
            <person name="Dalgaard T.S."/>
            <person name="Juul-Madsen H.R."/>
        </authorList>
    </citation>
    <scope>NUCLEOTIDE SEQUENCE [LARGE SCALE GENOMIC DNA]</scope>
    <source>
        <strain evidence="1">Orrdi1</strain>
    </source>
</reference>
<organism evidence="1 3">
    <name type="scientific">Orrella dioscoreae</name>
    <dbReference type="NCBI Taxonomy" id="1851544"/>
    <lineage>
        <taxon>Bacteria</taxon>
        <taxon>Pseudomonadati</taxon>
        <taxon>Pseudomonadota</taxon>
        <taxon>Betaproteobacteria</taxon>
        <taxon>Burkholderiales</taxon>
        <taxon>Alcaligenaceae</taxon>
        <taxon>Orrella</taxon>
    </lineage>
</organism>
<protein>
    <submittedName>
        <fullName evidence="1">Uncharacterized protein</fullName>
    </submittedName>
</protein>
<proteinExistence type="predicted"/>
<dbReference type="KEGG" id="odi:ODI_R1209"/>